<sequence>MHESARTRCLGGRRSGSARPRATVAREEIFGPVLSILTYQTEDDAIALANDSVYGQTNDPGPHRMLLE</sequence>
<evidence type="ECO:0000256" key="2">
    <source>
        <dbReference type="SAM" id="MobiDB-lite"/>
    </source>
</evidence>
<evidence type="ECO:0000259" key="3">
    <source>
        <dbReference type="Pfam" id="PF00171"/>
    </source>
</evidence>
<dbReference type="Gene3D" id="3.40.309.10">
    <property type="entry name" value="Aldehyde Dehydrogenase, Chain A, domain 2"/>
    <property type="match status" value="1"/>
</dbReference>
<gene>
    <name evidence="4" type="ORF">BamMEX5DRAFT_4856</name>
</gene>
<feature type="region of interest" description="Disordered" evidence="2">
    <location>
        <begin position="1"/>
        <end position="21"/>
    </location>
</feature>
<comment type="caution">
    <text evidence="4">The sequence shown here is derived from an EMBL/GenBank/DDBJ whole genome shotgun (WGS) entry which is preliminary data.</text>
</comment>
<dbReference type="SUPFAM" id="SSF53720">
    <property type="entry name" value="ALDH-like"/>
    <property type="match status" value="1"/>
</dbReference>
<dbReference type="EMBL" id="ABLK01000197">
    <property type="protein sequence ID" value="EDT39358.1"/>
    <property type="molecule type" value="Genomic_DNA"/>
</dbReference>
<name>B1TAP0_9BURK</name>
<protein>
    <recommendedName>
        <fullName evidence="3">Aldehyde dehydrogenase domain-containing protein</fullName>
    </recommendedName>
</protein>
<dbReference type="InterPro" id="IPR016163">
    <property type="entry name" value="Ald_DH_C"/>
</dbReference>
<comment type="similarity">
    <text evidence="1">Belongs to the aldehyde dehydrogenase family.</text>
</comment>
<dbReference type="PANTHER" id="PTHR42804">
    <property type="entry name" value="ALDEHYDE DEHYDROGENASE"/>
    <property type="match status" value="1"/>
</dbReference>
<reference evidence="4 5" key="1">
    <citation type="submission" date="2008-03" db="EMBL/GenBank/DDBJ databases">
        <title>Sequencing of the draft genome and assembly of Burkholderia ambifaria MEX-5.</title>
        <authorList>
            <consortium name="US DOE Joint Genome Institute (JGI-PGF)"/>
            <person name="Copeland A."/>
            <person name="Lucas S."/>
            <person name="Lapidus A."/>
            <person name="Glavina del Rio T."/>
            <person name="Dalin E."/>
            <person name="Tice H."/>
            <person name="Bruce D."/>
            <person name="Goodwin L."/>
            <person name="Pitluck S."/>
            <person name="Larimer F."/>
            <person name="Land M.L."/>
            <person name="Hauser L."/>
            <person name="Tiedje J."/>
            <person name="Richardson P."/>
        </authorList>
    </citation>
    <scope>NUCLEOTIDE SEQUENCE [LARGE SCALE GENOMIC DNA]</scope>
    <source>
        <strain evidence="4 5">MEX-5</strain>
    </source>
</reference>
<dbReference type="Pfam" id="PF00171">
    <property type="entry name" value="Aldedh"/>
    <property type="match status" value="1"/>
</dbReference>
<feature type="domain" description="Aldehyde dehydrogenase" evidence="3">
    <location>
        <begin position="19"/>
        <end position="57"/>
    </location>
</feature>
<dbReference type="PANTHER" id="PTHR42804:SF1">
    <property type="entry name" value="ALDEHYDE DEHYDROGENASE-RELATED"/>
    <property type="match status" value="1"/>
</dbReference>
<organism evidence="4 5">
    <name type="scientific">Burkholderia ambifaria MEX-5</name>
    <dbReference type="NCBI Taxonomy" id="396597"/>
    <lineage>
        <taxon>Bacteria</taxon>
        <taxon>Pseudomonadati</taxon>
        <taxon>Pseudomonadota</taxon>
        <taxon>Betaproteobacteria</taxon>
        <taxon>Burkholderiales</taxon>
        <taxon>Burkholderiaceae</taxon>
        <taxon>Burkholderia</taxon>
        <taxon>Burkholderia cepacia complex</taxon>
    </lineage>
</organism>
<dbReference type="PATRIC" id="fig|396597.7.peg.2855"/>
<accession>B1TAP0</accession>
<evidence type="ECO:0000313" key="4">
    <source>
        <dbReference type="EMBL" id="EDT39358.1"/>
    </source>
</evidence>
<evidence type="ECO:0000313" key="5">
    <source>
        <dbReference type="Proteomes" id="UP000004814"/>
    </source>
</evidence>
<dbReference type="AlphaFoldDB" id="B1TAP0"/>
<dbReference type="InterPro" id="IPR015590">
    <property type="entry name" value="Aldehyde_DH_dom"/>
</dbReference>
<dbReference type="GO" id="GO:0016620">
    <property type="term" value="F:oxidoreductase activity, acting on the aldehyde or oxo group of donors, NAD or NADP as acceptor"/>
    <property type="evidence" value="ECO:0007669"/>
    <property type="project" value="InterPro"/>
</dbReference>
<proteinExistence type="inferred from homology"/>
<dbReference type="Proteomes" id="UP000004814">
    <property type="component" value="Unassembled WGS sequence"/>
</dbReference>
<dbReference type="InterPro" id="IPR016161">
    <property type="entry name" value="Ald_DH/histidinol_DH"/>
</dbReference>
<evidence type="ECO:0000256" key="1">
    <source>
        <dbReference type="ARBA" id="ARBA00009986"/>
    </source>
</evidence>